<feature type="non-terminal residue" evidence="1">
    <location>
        <position position="40"/>
    </location>
</feature>
<name>A0A9N9I030_9GLOM</name>
<organism evidence="1 2">
    <name type="scientific">Funneliformis caledonium</name>
    <dbReference type="NCBI Taxonomy" id="1117310"/>
    <lineage>
        <taxon>Eukaryota</taxon>
        <taxon>Fungi</taxon>
        <taxon>Fungi incertae sedis</taxon>
        <taxon>Mucoromycota</taxon>
        <taxon>Glomeromycotina</taxon>
        <taxon>Glomeromycetes</taxon>
        <taxon>Glomerales</taxon>
        <taxon>Glomeraceae</taxon>
        <taxon>Funneliformis</taxon>
    </lineage>
</organism>
<proteinExistence type="predicted"/>
<evidence type="ECO:0000313" key="2">
    <source>
        <dbReference type="Proteomes" id="UP000789570"/>
    </source>
</evidence>
<protein>
    <submittedName>
        <fullName evidence="1">13666_t:CDS:1</fullName>
    </submittedName>
</protein>
<dbReference type="AlphaFoldDB" id="A0A9N9I030"/>
<accession>A0A9N9I030</accession>
<sequence length="40" mass="4738">MSYQNRNPYTLDINLPFIRVVENESDSAFRKLPILRKGKN</sequence>
<dbReference type="Proteomes" id="UP000789570">
    <property type="component" value="Unassembled WGS sequence"/>
</dbReference>
<keyword evidence="2" id="KW-1185">Reference proteome</keyword>
<comment type="caution">
    <text evidence="1">The sequence shown here is derived from an EMBL/GenBank/DDBJ whole genome shotgun (WGS) entry which is preliminary data.</text>
</comment>
<reference evidence="1" key="1">
    <citation type="submission" date="2021-06" db="EMBL/GenBank/DDBJ databases">
        <authorList>
            <person name="Kallberg Y."/>
            <person name="Tangrot J."/>
            <person name="Rosling A."/>
        </authorList>
    </citation>
    <scope>NUCLEOTIDE SEQUENCE</scope>
    <source>
        <strain evidence="1">UK204</strain>
    </source>
</reference>
<dbReference type="EMBL" id="CAJVPQ010009231">
    <property type="protein sequence ID" value="CAG8713706.1"/>
    <property type="molecule type" value="Genomic_DNA"/>
</dbReference>
<evidence type="ECO:0000313" key="1">
    <source>
        <dbReference type="EMBL" id="CAG8713706.1"/>
    </source>
</evidence>
<gene>
    <name evidence="1" type="ORF">FCALED_LOCUS14056</name>
</gene>